<dbReference type="InterPro" id="IPR017853">
    <property type="entry name" value="GH"/>
</dbReference>
<dbReference type="InterPro" id="IPR050834">
    <property type="entry name" value="Glycosyltransf_2"/>
</dbReference>
<organism evidence="3 4">
    <name type="scientific">Eiseniibacteriota bacterium</name>
    <dbReference type="NCBI Taxonomy" id="2212470"/>
    <lineage>
        <taxon>Bacteria</taxon>
        <taxon>Candidatus Eiseniibacteriota</taxon>
    </lineage>
</organism>
<comment type="caution">
    <text evidence="3">The sequence shown here is derived from an EMBL/GenBank/DDBJ whole genome shotgun (WGS) entry which is preliminary data.</text>
</comment>
<dbReference type="PANTHER" id="PTHR43685">
    <property type="entry name" value="GLYCOSYLTRANSFERASE"/>
    <property type="match status" value="1"/>
</dbReference>
<dbReference type="SUPFAM" id="SSF51445">
    <property type="entry name" value="(Trans)glycosidases"/>
    <property type="match status" value="1"/>
</dbReference>
<dbReference type="AlphaFoldDB" id="A0A538SF81"/>
<dbReference type="Gene3D" id="3.20.20.80">
    <property type="entry name" value="Glycosidases"/>
    <property type="match status" value="1"/>
</dbReference>
<dbReference type="EMBL" id="VBOT01000108">
    <property type="protein sequence ID" value="TMQ50031.1"/>
    <property type="molecule type" value="Genomic_DNA"/>
</dbReference>
<keyword evidence="1" id="KW-0812">Transmembrane</keyword>
<dbReference type="Pfam" id="PF00535">
    <property type="entry name" value="Glycos_transf_2"/>
    <property type="match status" value="1"/>
</dbReference>
<dbReference type="GO" id="GO:0016740">
    <property type="term" value="F:transferase activity"/>
    <property type="evidence" value="ECO:0007669"/>
    <property type="project" value="UniProtKB-KW"/>
</dbReference>
<feature type="transmembrane region" description="Helical" evidence="1">
    <location>
        <begin position="803"/>
        <end position="823"/>
    </location>
</feature>
<dbReference type="InterPro" id="IPR029044">
    <property type="entry name" value="Nucleotide-diphossugar_trans"/>
</dbReference>
<evidence type="ECO:0000259" key="2">
    <source>
        <dbReference type="Pfam" id="PF00535"/>
    </source>
</evidence>
<sequence length="845" mass="92638">MSYRVLSRETVALEPPGPVVRPASSLARPSARGKFLFVGSEKFYVRGVTYGTFRPDESGSEFPRPVAVRRDFELMARSGINTVRTYTAPPRWVLDAAQAQGLRVLVGLAGERSAGYLCDGRLPPVEEWLEPALGACAGHPAVLGYAVANEIPAPTVRWLGARRVERYLERLCTLVRRADPGSLVTYVNYPTTEHLELPFVDFLGFNVYLESQEQFGAYLARLQNLAGDRPLLMTELGLDSLRNGEEAQSSSIAWQVRSAFASGCAGAFVYAWTDEWYRGGAEVDDWAFGLTRRDRSPKPALAAVQRAFRDVPFGPDSRWPRISVVVCSYNGARTLRDCLEGLRRLEYPDFEVIVVDDGSTDATAAIAHEHCFRVISTENRGLSNARNTGAAAATGEIVAYTDDDARPDPHWLHYLADAFRREGWAGVGGPNIAPAADGWVAHCVANAPGGPLHVLVSDREAEHIPGCNMAFRKTALESVGGFDPRFRVAGDDVDLCWRLLDRGMKLGFHPGAMVWHHRRSSLRAYWRQQRGYGKAEALLEAKWPERYNEMGHATWTGRLYGAGPTRALSWRRSRIYQGVWGLAPFQSLYEKSAGTLASLTLMPEWYLVVLTLGALSLGGFAWRPLGYALPAFAGALAVPILQAWRSTRSASFPGPPRTWRERLGRRPLTAFLHLAQPAGRLIGRLRHGLTPWRRGPARGWSMPVGRTLRTWSENPSPSWQRLESVEAALRASGGVVRRGGDFDRWDLELRGGLLGAGRMRMAVEEHGQGRQMVRMRLWTRCAPGAVTLAAFLTLAAIGSALAGAPAAALGIGGGAAALAVWMARDCGFAMAGLRRAAAEAGSEPR</sequence>
<keyword evidence="1" id="KW-0472">Membrane</keyword>
<dbReference type="PANTHER" id="PTHR43685:SF3">
    <property type="entry name" value="SLR2126 PROTEIN"/>
    <property type="match status" value="1"/>
</dbReference>
<evidence type="ECO:0000313" key="4">
    <source>
        <dbReference type="Proteomes" id="UP000320184"/>
    </source>
</evidence>
<gene>
    <name evidence="3" type="ORF">E6K73_08805</name>
</gene>
<reference evidence="3 4" key="1">
    <citation type="journal article" date="2019" name="Nat. Microbiol.">
        <title>Mediterranean grassland soil C-N compound turnover is dependent on rainfall and depth, and is mediated by genomically divergent microorganisms.</title>
        <authorList>
            <person name="Diamond S."/>
            <person name="Andeer P.F."/>
            <person name="Li Z."/>
            <person name="Crits-Christoph A."/>
            <person name="Burstein D."/>
            <person name="Anantharaman K."/>
            <person name="Lane K.R."/>
            <person name="Thomas B.C."/>
            <person name="Pan C."/>
            <person name="Northen T.R."/>
            <person name="Banfield J.F."/>
        </authorList>
    </citation>
    <scope>NUCLEOTIDE SEQUENCE [LARGE SCALE GENOMIC DNA]</scope>
    <source>
        <strain evidence="3">WS_3</strain>
    </source>
</reference>
<protein>
    <submittedName>
        <fullName evidence="3">Glycosyltransferase</fullName>
    </submittedName>
</protein>
<accession>A0A538SF81</accession>
<feature type="domain" description="Glycosyltransferase 2-like" evidence="2">
    <location>
        <begin position="323"/>
        <end position="479"/>
    </location>
</feature>
<evidence type="ECO:0000256" key="1">
    <source>
        <dbReference type="SAM" id="Phobius"/>
    </source>
</evidence>
<dbReference type="Proteomes" id="UP000320184">
    <property type="component" value="Unassembled WGS sequence"/>
</dbReference>
<keyword evidence="3" id="KW-0808">Transferase</keyword>
<feature type="transmembrane region" description="Helical" evidence="1">
    <location>
        <begin position="777"/>
        <end position="797"/>
    </location>
</feature>
<dbReference type="SUPFAM" id="SSF53448">
    <property type="entry name" value="Nucleotide-diphospho-sugar transferases"/>
    <property type="match status" value="1"/>
</dbReference>
<dbReference type="Gene3D" id="3.90.550.10">
    <property type="entry name" value="Spore Coat Polysaccharide Biosynthesis Protein SpsA, Chain A"/>
    <property type="match status" value="1"/>
</dbReference>
<dbReference type="InterPro" id="IPR001173">
    <property type="entry name" value="Glyco_trans_2-like"/>
</dbReference>
<name>A0A538SF81_UNCEI</name>
<evidence type="ECO:0000313" key="3">
    <source>
        <dbReference type="EMBL" id="TMQ50031.1"/>
    </source>
</evidence>
<keyword evidence="1" id="KW-1133">Transmembrane helix</keyword>
<proteinExistence type="predicted"/>
<feature type="transmembrane region" description="Helical" evidence="1">
    <location>
        <begin position="628"/>
        <end position="644"/>
    </location>
</feature>